<dbReference type="AlphaFoldDB" id="A0AAP6JJK2"/>
<accession>A0AAP6JJK2</accession>
<dbReference type="InterPro" id="IPR046880">
    <property type="entry name" value="TPR-S"/>
</dbReference>
<dbReference type="Pfam" id="PF20308">
    <property type="entry name" value="TPR-S"/>
    <property type="match status" value="1"/>
</dbReference>
<dbReference type="Proteomes" id="UP001302316">
    <property type="component" value="Unassembled WGS sequence"/>
</dbReference>
<dbReference type="RefSeq" id="WP_346053314.1">
    <property type="nucleotide sequence ID" value="NZ_JAYGII010000056.1"/>
</dbReference>
<evidence type="ECO:0000313" key="2">
    <source>
        <dbReference type="Proteomes" id="UP001302316"/>
    </source>
</evidence>
<dbReference type="EMBL" id="JAYGII010000056">
    <property type="protein sequence ID" value="MEA5446784.1"/>
    <property type="molecule type" value="Genomic_DNA"/>
</dbReference>
<organism evidence="1 2">
    <name type="scientific">Natronospira elongata</name>
    <dbReference type="NCBI Taxonomy" id="3110268"/>
    <lineage>
        <taxon>Bacteria</taxon>
        <taxon>Pseudomonadati</taxon>
        <taxon>Pseudomonadota</taxon>
        <taxon>Gammaproteobacteria</taxon>
        <taxon>Natronospirales</taxon>
        <taxon>Natronospiraceae</taxon>
        <taxon>Natronospira</taxon>
    </lineage>
</organism>
<reference evidence="1 2" key="1">
    <citation type="submission" date="2023-12" db="EMBL/GenBank/DDBJ databases">
        <title>Whole-genome sequencing of halo(alkali)philic microorganisms from hypersaline lakes.</title>
        <authorList>
            <person name="Sorokin D.Y."/>
            <person name="Merkel A.Y."/>
            <person name="Messina E."/>
            <person name="Yakimov M."/>
        </authorList>
    </citation>
    <scope>NUCLEOTIDE SEQUENCE [LARGE SCALE GENOMIC DNA]</scope>
    <source>
        <strain evidence="1 2">AB-CW1</strain>
    </source>
</reference>
<dbReference type="Gene3D" id="1.25.40.10">
    <property type="entry name" value="Tetratricopeptide repeat domain"/>
    <property type="match status" value="1"/>
</dbReference>
<evidence type="ECO:0000313" key="1">
    <source>
        <dbReference type="EMBL" id="MEA5446784.1"/>
    </source>
</evidence>
<dbReference type="SUPFAM" id="SSF48452">
    <property type="entry name" value="TPR-like"/>
    <property type="match status" value="1"/>
</dbReference>
<gene>
    <name evidence="1" type="ORF">VCB98_13235</name>
</gene>
<feature type="non-terminal residue" evidence="1">
    <location>
        <position position="1"/>
    </location>
</feature>
<protein>
    <submittedName>
        <fullName evidence="1">Tetratricopeptide repeat-containing protein</fullName>
    </submittedName>
</protein>
<keyword evidence="2" id="KW-1185">Reference proteome</keyword>
<comment type="caution">
    <text evidence="1">The sequence shown here is derived from an EMBL/GenBank/DDBJ whole genome shotgun (WGS) entry which is preliminary data.</text>
</comment>
<sequence>GQHLLAIAASIEEVLDQAPILSTTLIERAIDLGAWRMAEELLRRARARSFYNQRIIEMEALLHSRQGNPEKAIQLLRPKKYSGRSHQHEAKGILAGAYKRVWQQSGDAGQLKKAAELYAEAWKRSEQTDTYCGINSAACSLWMGDADNATRIAAQVEKTLARQSSHWQKSNGDVGTWHFYDLATMAEALLIQQKPEHADWERDTLLAAKTQGAPLAVFQGQMQRHRETLGMD</sequence>
<name>A0AAP6JJK2_9GAMM</name>
<dbReference type="InterPro" id="IPR011990">
    <property type="entry name" value="TPR-like_helical_dom_sf"/>
</dbReference>
<proteinExistence type="predicted"/>